<protein>
    <submittedName>
        <fullName evidence="2">Zinc finger rst2</fullName>
    </submittedName>
</protein>
<reference evidence="2" key="1">
    <citation type="submission" date="2020-01" db="EMBL/GenBank/DDBJ databases">
        <title>Identification and distribution of gene clusters putatively required for synthesis of sphingolipid metabolism inhibitors in phylogenetically diverse species of the filamentous fungus Fusarium.</title>
        <authorList>
            <person name="Kim H.-S."/>
            <person name="Busman M."/>
            <person name="Brown D.W."/>
            <person name="Divon H."/>
            <person name="Uhlig S."/>
            <person name="Proctor R.H."/>
        </authorList>
    </citation>
    <scope>NUCLEOTIDE SEQUENCE</scope>
    <source>
        <strain evidence="2">NRRL 31653</strain>
    </source>
</reference>
<comment type="caution">
    <text evidence="2">The sequence shown here is derived from an EMBL/GenBank/DDBJ whole genome shotgun (WGS) entry which is preliminary data.</text>
</comment>
<feature type="domain" description="Xaa-Pro dipeptidyl-peptidase C-terminal" evidence="1">
    <location>
        <begin position="137"/>
        <end position="393"/>
    </location>
</feature>
<evidence type="ECO:0000313" key="2">
    <source>
        <dbReference type="EMBL" id="KAF4493246.1"/>
    </source>
</evidence>
<dbReference type="InterPro" id="IPR013736">
    <property type="entry name" value="Xaa-Pro_dipept_C"/>
</dbReference>
<keyword evidence="3" id="KW-1185">Reference proteome</keyword>
<dbReference type="EMBL" id="LUFC02000926">
    <property type="protein sequence ID" value="KAF4493246.1"/>
    <property type="molecule type" value="Genomic_DNA"/>
</dbReference>
<gene>
    <name evidence="2" type="ORF">FAGAP_10628</name>
</gene>
<evidence type="ECO:0000313" key="3">
    <source>
        <dbReference type="Proteomes" id="UP000737391"/>
    </source>
</evidence>
<dbReference type="Proteomes" id="UP000737391">
    <property type="component" value="Unassembled WGS sequence"/>
</dbReference>
<dbReference type="Gene3D" id="2.60.120.260">
    <property type="entry name" value="Galactose-binding domain-like"/>
    <property type="match status" value="1"/>
</dbReference>
<dbReference type="Pfam" id="PF08530">
    <property type="entry name" value="PepX_C"/>
    <property type="match status" value="1"/>
</dbReference>
<dbReference type="AlphaFoldDB" id="A0A9P5B760"/>
<dbReference type="SUPFAM" id="SSF49785">
    <property type="entry name" value="Galactose-binding domain-like"/>
    <property type="match status" value="1"/>
</dbReference>
<evidence type="ECO:0000259" key="1">
    <source>
        <dbReference type="SMART" id="SM00939"/>
    </source>
</evidence>
<accession>A0A9P5B760</accession>
<name>A0A9P5B760_9HYPO</name>
<proteinExistence type="predicted"/>
<dbReference type="GO" id="GO:0008239">
    <property type="term" value="F:dipeptidyl-peptidase activity"/>
    <property type="evidence" value="ECO:0007669"/>
    <property type="project" value="InterPro"/>
</dbReference>
<dbReference type="InterPro" id="IPR008979">
    <property type="entry name" value="Galactose-bd-like_sf"/>
</dbReference>
<dbReference type="OrthoDB" id="10018191at2759"/>
<organism evidence="2 3">
    <name type="scientific">Fusarium agapanthi</name>
    <dbReference type="NCBI Taxonomy" id="1803897"/>
    <lineage>
        <taxon>Eukaryota</taxon>
        <taxon>Fungi</taxon>
        <taxon>Dikarya</taxon>
        <taxon>Ascomycota</taxon>
        <taxon>Pezizomycotina</taxon>
        <taxon>Sordariomycetes</taxon>
        <taxon>Hypocreomycetidae</taxon>
        <taxon>Hypocreales</taxon>
        <taxon>Nectriaceae</taxon>
        <taxon>Fusarium</taxon>
        <taxon>Fusarium fujikuroi species complex</taxon>
    </lineage>
</organism>
<dbReference type="SMART" id="SM00939">
    <property type="entry name" value="PepX_C"/>
    <property type="match status" value="1"/>
</dbReference>
<sequence length="401" mass="44235">MSEISSDRPSSKRNREKAPVNVAVMESINVNVNSRNSPLSPPATVQDNGSNKANYAENYISPAHDSFIDLPEPGNLDVNVPVIDPQLDAQHSSSIGFESHQPGILFDTGDMLENFSSANTIPAPLPSMLFGDVFDTNGWLNYGGDQSFTPLFLQNDASPDAINELCHSPALDRDAAEPREYVAVSIELDVQLNFPDLSHLTAEDVDHENLAYVDDIPNDVAKNVAEAAAEIQKGGNFPRFRNLAISPTPVLNAWAQLYLIQVDPTLRKINAKGEEVSYTGTMGDPVPIVKGWQRVSLRKVDESNKLHKEYLPCRNYYSSDVQPVEENQKYEVNVEVWPTNVVLEPEETLVLEIVGHDTQGVGKFSHGHPDDRDPKNFNGKNIITVGGEATWITLPVIDARR</sequence>